<feature type="domain" description="Transglycosylase SLT" evidence="3">
    <location>
        <begin position="307"/>
        <end position="419"/>
    </location>
</feature>
<feature type="signal peptide" evidence="2">
    <location>
        <begin position="1"/>
        <end position="27"/>
    </location>
</feature>
<evidence type="ECO:0000259" key="3">
    <source>
        <dbReference type="Pfam" id="PF01464"/>
    </source>
</evidence>
<name>A0A0G1MI00_9BACT</name>
<feature type="transmembrane region" description="Helical" evidence="1">
    <location>
        <begin position="191"/>
        <end position="213"/>
    </location>
</feature>
<feature type="transmembrane region" description="Helical" evidence="1">
    <location>
        <begin position="234"/>
        <end position="252"/>
    </location>
</feature>
<dbReference type="SUPFAM" id="SSF53955">
    <property type="entry name" value="Lysozyme-like"/>
    <property type="match status" value="1"/>
</dbReference>
<reference evidence="4 5" key="1">
    <citation type="journal article" date="2015" name="Nature">
        <title>rRNA introns, odd ribosomes, and small enigmatic genomes across a large radiation of phyla.</title>
        <authorList>
            <person name="Brown C.T."/>
            <person name="Hug L.A."/>
            <person name="Thomas B.C."/>
            <person name="Sharon I."/>
            <person name="Castelle C.J."/>
            <person name="Singh A."/>
            <person name="Wilkins M.J."/>
            <person name="Williams K.H."/>
            <person name="Banfield J.F."/>
        </authorList>
    </citation>
    <scope>NUCLEOTIDE SEQUENCE [LARGE SCALE GENOMIC DNA]</scope>
</reference>
<evidence type="ECO:0000256" key="1">
    <source>
        <dbReference type="SAM" id="Phobius"/>
    </source>
</evidence>
<dbReference type="InterPro" id="IPR008258">
    <property type="entry name" value="Transglycosylase_SLT_dom_1"/>
</dbReference>
<gene>
    <name evidence="4" type="ORF">UX10_C0007G0018</name>
</gene>
<keyword evidence="1" id="KW-1133">Transmembrane helix</keyword>
<keyword evidence="1" id="KW-0472">Membrane</keyword>
<proteinExistence type="predicted"/>
<comment type="caution">
    <text evidence="4">The sequence shown here is derived from an EMBL/GenBank/DDBJ whole genome shotgun (WGS) entry which is preliminary data.</text>
</comment>
<dbReference type="PATRIC" id="fig|1619041.3.peg.269"/>
<dbReference type="EMBL" id="LCKX01000007">
    <property type="protein sequence ID" value="KKU07687.1"/>
    <property type="molecule type" value="Genomic_DNA"/>
</dbReference>
<protein>
    <recommendedName>
        <fullName evidence="3">Transglycosylase SLT domain-containing protein</fullName>
    </recommendedName>
</protein>
<dbReference type="Pfam" id="PF01464">
    <property type="entry name" value="SLT"/>
    <property type="match status" value="1"/>
</dbReference>
<evidence type="ECO:0000256" key="2">
    <source>
        <dbReference type="SAM" id="SignalP"/>
    </source>
</evidence>
<dbReference type="AlphaFoldDB" id="A0A0G1MI00"/>
<evidence type="ECO:0000313" key="4">
    <source>
        <dbReference type="EMBL" id="KKU07687.1"/>
    </source>
</evidence>
<evidence type="ECO:0000313" key="5">
    <source>
        <dbReference type="Proteomes" id="UP000033999"/>
    </source>
</evidence>
<sequence>MSSMPRVFKFFLPFFVLLIFTPFPARADFGYCQCTLSDGINVKMSAASLDCSGVNSLSVAKLRNLTGDQVKIFSSCVEINKSDTWSLCTCKLQDGLGSISNRRTPSQNDCSVLSSYFIKNNFSTDQCVWKIPKGYKPDDSGDIAKKIEWKPVAPSLAINIPGFKGFSSPTPQQEDDVKVVYISFLGEYLAALYRFLISIAGIISAVMIMIGGFQWIAAGGNSSQRASALERIEGALVGLALVIVSYLVLYIINPDLVRFQSLRIPVVENVPFEDAEFPTRGELIGTPKALSNTTYDTLFQKFAGCIGMDWRVYKVLAFHESRLNPAAKSSKSSATGLFQVLKGYCPKILQKVGWDGYCSNPGLTNPAVSAAIVTQGHFKMALNSINGTCGSASANDKLHMLLFNNGSGPGALRKAIRNYGCDTKNWEAHPEIFKAASYANGVKTVNMMRGMGVQNLTGAKDTSQCPFNTGAKPSDFPS</sequence>
<feature type="chain" id="PRO_5002538477" description="Transglycosylase SLT domain-containing protein" evidence="2">
    <location>
        <begin position="28"/>
        <end position="478"/>
    </location>
</feature>
<organism evidence="4 5">
    <name type="scientific">Candidatus Magasanikbacteria bacterium GW2011_GWA2_45_39</name>
    <dbReference type="NCBI Taxonomy" id="1619041"/>
    <lineage>
        <taxon>Bacteria</taxon>
        <taxon>Candidatus Magasanikiibacteriota</taxon>
    </lineage>
</organism>
<dbReference type="InterPro" id="IPR023346">
    <property type="entry name" value="Lysozyme-like_dom_sf"/>
</dbReference>
<dbReference type="Proteomes" id="UP000033999">
    <property type="component" value="Unassembled WGS sequence"/>
</dbReference>
<keyword evidence="2" id="KW-0732">Signal</keyword>
<keyword evidence="1" id="KW-0812">Transmembrane</keyword>
<dbReference type="Gene3D" id="1.10.530.10">
    <property type="match status" value="1"/>
</dbReference>
<accession>A0A0G1MI00</accession>